<keyword evidence="3" id="KW-1185">Reference proteome</keyword>
<protein>
    <submittedName>
        <fullName evidence="2">Uncharacterized protein</fullName>
    </submittedName>
</protein>
<evidence type="ECO:0000256" key="1">
    <source>
        <dbReference type="SAM" id="SignalP"/>
    </source>
</evidence>
<evidence type="ECO:0000313" key="2">
    <source>
        <dbReference type="EMBL" id="KAJ3996339.1"/>
    </source>
</evidence>
<feature type="chain" id="PRO_5046224880" evidence="1">
    <location>
        <begin position="22"/>
        <end position="112"/>
    </location>
</feature>
<evidence type="ECO:0000313" key="3">
    <source>
        <dbReference type="Proteomes" id="UP001163828"/>
    </source>
</evidence>
<reference evidence="2" key="1">
    <citation type="submission" date="2022-08" db="EMBL/GenBank/DDBJ databases">
        <authorList>
            <consortium name="DOE Joint Genome Institute"/>
            <person name="Min B."/>
            <person name="Riley R."/>
            <person name="Sierra-Patev S."/>
            <person name="Naranjo-Ortiz M."/>
            <person name="Looney B."/>
            <person name="Konkel Z."/>
            <person name="Slot J.C."/>
            <person name="Sakamoto Y."/>
            <person name="Steenwyk J.L."/>
            <person name="Rokas A."/>
            <person name="Carro J."/>
            <person name="Camarero S."/>
            <person name="Ferreira P."/>
            <person name="Molpeceres G."/>
            <person name="Ruiz-Duenas F.J."/>
            <person name="Serrano A."/>
            <person name="Henrissat B."/>
            <person name="Drula E."/>
            <person name="Hughes K.W."/>
            <person name="Mata J.L."/>
            <person name="Ishikawa N.K."/>
            <person name="Vargas-Isla R."/>
            <person name="Ushijima S."/>
            <person name="Smith C.A."/>
            <person name="Ahrendt S."/>
            <person name="Andreopoulos W."/>
            <person name="He G."/>
            <person name="Labutti K."/>
            <person name="Lipzen A."/>
            <person name="Ng V."/>
            <person name="Sandor L."/>
            <person name="Barry K."/>
            <person name="Martinez A.T."/>
            <person name="Xiao Y."/>
            <person name="Gibbons J.G."/>
            <person name="Terashima K."/>
            <person name="Hibbett D.S."/>
            <person name="Grigoriev I.V."/>
        </authorList>
    </citation>
    <scope>NUCLEOTIDE SEQUENCE</scope>
    <source>
        <strain evidence="2">TFB10827</strain>
    </source>
</reference>
<dbReference type="Proteomes" id="UP001163828">
    <property type="component" value="Unassembled WGS sequence"/>
</dbReference>
<gene>
    <name evidence="2" type="ORF">F5050DRAFT_1760337</name>
</gene>
<comment type="caution">
    <text evidence="2">The sequence shown here is derived from an EMBL/GenBank/DDBJ whole genome shotgun (WGS) entry which is preliminary data.</text>
</comment>
<proteinExistence type="predicted"/>
<keyword evidence="1" id="KW-0732">Signal</keyword>
<feature type="signal peptide" evidence="1">
    <location>
        <begin position="1"/>
        <end position="21"/>
    </location>
</feature>
<name>A0ABQ8QD34_9AGAR</name>
<accession>A0ABQ8QD34</accession>
<sequence>MRASSIFFAVLTSVLTTSVTGQIAVSAWTGSVCSGIEVGSIELDNNPNGLSNPDATPNALCVHFDKALPVNCDVYLCADASCNDQGTTVEGPRDAGTRVENTDFQGMQVGCQ</sequence>
<organism evidence="2 3">
    <name type="scientific">Lentinula boryana</name>
    <dbReference type="NCBI Taxonomy" id="40481"/>
    <lineage>
        <taxon>Eukaryota</taxon>
        <taxon>Fungi</taxon>
        <taxon>Dikarya</taxon>
        <taxon>Basidiomycota</taxon>
        <taxon>Agaricomycotina</taxon>
        <taxon>Agaricomycetes</taxon>
        <taxon>Agaricomycetidae</taxon>
        <taxon>Agaricales</taxon>
        <taxon>Marasmiineae</taxon>
        <taxon>Omphalotaceae</taxon>
        <taxon>Lentinula</taxon>
    </lineage>
</organism>
<dbReference type="EMBL" id="MU790617">
    <property type="protein sequence ID" value="KAJ3996339.1"/>
    <property type="molecule type" value="Genomic_DNA"/>
</dbReference>